<dbReference type="CDD" id="cd23992">
    <property type="entry name" value="PBP_GOBP"/>
    <property type="match status" value="1"/>
</dbReference>
<dbReference type="InterPro" id="IPR036728">
    <property type="entry name" value="PBP_GOBP_sf"/>
</dbReference>
<dbReference type="SUPFAM" id="SSF47565">
    <property type="entry name" value="Insect pheromone/odorant-binding proteins"/>
    <property type="match status" value="1"/>
</dbReference>
<evidence type="ECO:0000313" key="1">
    <source>
        <dbReference type="EMBL" id="ALR72491.1"/>
    </source>
</evidence>
<dbReference type="Gene3D" id="1.10.238.20">
    <property type="entry name" value="Pheromone/general odorant binding protein domain"/>
    <property type="match status" value="1"/>
</dbReference>
<dbReference type="EMBL" id="KT381485">
    <property type="protein sequence ID" value="ALR72491.1"/>
    <property type="molecule type" value="mRNA"/>
</dbReference>
<sequence>MRAAKGDYQDDMKLKKQILCFNKKVGLQDENGDIVLDVAKSKLFDIVKDEKKTMDILKKCAVKKDTPENTAFESAKCLHKLAPEEKLVI</sequence>
<name>A0A0S3J375_9CUCU</name>
<dbReference type="AlphaFoldDB" id="A0A0S3J375"/>
<accession>A0A0S3J375</accession>
<organism evidence="1">
    <name type="scientific">Colaphellus bowringi</name>
    <dbReference type="NCBI Taxonomy" id="561076"/>
    <lineage>
        <taxon>Eukaryota</taxon>
        <taxon>Metazoa</taxon>
        <taxon>Ecdysozoa</taxon>
        <taxon>Arthropoda</taxon>
        <taxon>Hexapoda</taxon>
        <taxon>Insecta</taxon>
        <taxon>Pterygota</taxon>
        <taxon>Neoptera</taxon>
        <taxon>Endopterygota</taxon>
        <taxon>Coleoptera</taxon>
        <taxon>Polyphaga</taxon>
        <taxon>Cucujiformia</taxon>
        <taxon>Chrysomeloidea</taxon>
        <taxon>Chrysomelidae</taxon>
        <taxon>Chrysomelinae</taxon>
        <taxon>Chrysomelini</taxon>
        <taxon>Colaphellus</taxon>
    </lineage>
</organism>
<dbReference type="InterPro" id="IPR006170">
    <property type="entry name" value="PBP/GOBP"/>
</dbReference>
<reference evidence="1" key="2">
    <citation type="submission" date="2015-08" db="EMBL/GenBank/DDBJ databases">
        <authorList>
            <person name="Babu N.S."/>
            <person name="Beckwith C.J."/>
            <person name="Beseler K.G."/>
            <person name="Brison A."/>
            <person name="Carone J.V."/>
            <person name="Caskin T.P."/>
            <person name="Diamond M."/>
            <person name="Durham M.E."/>
            <person name="Foxe J.M."/>
            <person name="Go M."/>
            <person name="Henderson B.A."/>
            <person name="Jones I.B."/>
            <person name="McGettigan J.A."/>
            <person name="Micheletti S.J."/>
            <person name="Nasrallah M.E."/>
            <person name="Ortiz D."/>
            <person name="Piller C.R."/>
            <person name="Privatt S.R."/>
            <person name="Schneider S.L."/>
            <person name="Sharp S."/>
            <person name="Smith T.C."/>
            <person name="Stanton J.D."/>
            <person name="Ullery H.E."/>
            <person name="Wilson R.J."/>
            <person name="Serrano M.G."/>
            <person name="Buck G."/>
            <person name="Lee V."/>
            <person name="Wang Y."/>
            <person name="Carvalho R."/>
            <person name="Voegtly L."/>
            <person name="Shi R."/>
            <person name="Duckworth R."/>
            <person name="Johnson A."/>
            <person name="Loviza R."/>
            <person name="Walstead R."/>
            <person name="Shah Z."/>
            <person name="Kiflezghi M."/>
            <person name="Wade K."/>
            <person name="Ball S.L."/>
            <person name="Bradley K.W."/>
            <person name="Asai D.J."/>
            <person name="Bowman C.A."/>
            <person name="Russell D.A."/>
            <person name="Pope W.H."/>
            <person name="Jacobs-Sera D."/>
            <person name="Hendrix R.W."/>
            <person name="Hatfull G.F."/>
        </authorList>
    </citation>
    <scope>NUCLEOTIDE SEQUENCE</scope>
</reference>
<proteinExistence type="evidence at transcript level"/>
<reference evidence="1" key="1">
    <citation type="journal article" date="2015" name="BMC Genomics">
        <title>Candidate chemosensory genes identified in Colaphellus bowringi by antennal transcriptome analysis.</title>
        <authorList>
            <person name="Li X.M."/>
            <person name="Zhu X.Y."/>
            <person name="Wang Z.Q."/>
            <person name="Wang Y."/>
            <person name="He P."/>
            <person name="Chen G."/>
            <person name="Sun L."/>
            <person name="Deng D.G."/>
            <person name="Zhang Y.N."/>
        </authorList>
    </citation>
    <scope>NUCLEOTIDE SEQUENCE</scope>
</reference>
<protein>
    <submittedName>
        <fullName evidence="1">Odorant binding protein 3</fullName>
    </submittedName>
</protein>
<dbReference type="GO" id="GO:0005549">
    <property type="term" value="F:odorant binding"/>
    <property type="evidence" value="ECO:0007669"/>
    <property type="project" value="InterPro"/>
</dbReference>
<dbReference type="Pfam" id="PF01395">
    <property type="entry name" value="PBP_GOBP"/>
    <property type="match status" value="1"/>
</dbReference>